<dbReference type="Proteomes" id="UP000026941">
    <property type="component" value="Unassembled WGS sequence"/>
</dbReference>
<dbReference type="EMBL" id="BAYX01000005">
    <property type="protein sequence ID" value="GAJ93230.1"/>
    <property type="molecule type" value="Genomic_DNA"/>
</dbReference>
<dbReference type="PROSITE" id="PS50109">
    <property type="entry name" value="HIS_KIN"/>
    <property type="match status" value="1"/>
</dbReference>
<keyword evidence="10" id="KW-1133">Transmembrane helix</keyword>
<dbReference type="Gene3D" id="3.30.565.10">
    <property type="entry name" value="Histidine kinase-like ATPase, C-terminal domain"/>
    <property type="match status" value="1"/>
</dbReference>
<evidence type="ECO:0000256" key="10">
    <source>
        <dbReference type="SAM" id="Phobius"/>
    </source>
</evidence>
<dbReference type="InterPro" id="IPR003661">
    <property type="entry name" value="HisK_dim/P_dom"/>
</dbReference>
<dbReference type="Gene3D" id="1.10.287.130">
    <property type="match status" value="1"/>
</dbReference>
<keyword evidence="4" id="KW-1003">Cell membrane</keyword>
<dbReference type="GO" id="GO:0005524">
    <property type="term" value="F:ATP binding"/>
    <property type="evidence" value="ECO:0007669"/>
    <property type="project" value="UniProtKB-KW"/>
</dbReference>
<evidence type="ECO:0000256" key="3">
    <source>
        <dbReference type="ARBA" id="ARBA00012438"/>
    </source>
</evidence>
<dbReference type="PROSITE" id="PS50885">
    <property type="entry name" value="HAMP"/>
    <property type="match status" value="1"/>
</dbReference>
<dbReference type="Pfam" id="PF02518">
    <property type="entry name" value="HATPase_c"/>
    <property type="match status" value="1"/>
</dbReference>
<keyword evidence="6" id="KW-0808">Transferase</keyword>
<comment type="subcellular location">
    <subcellularLocation>
        <location evidence="2">Cell membrane</location>
        <topology evidence="2">Multi-pass membrane protein</topology>
    </subcellularLocation>
</comment>
<evidence type="ECO:0000313" key="13">
    <source>
        <dbReference type="EMBL" id="GAJ93230.1"/>
    </source>
</evidence>
<dbReference type="InterPro" id="IPR050980">
    <property type="entry name" value="2C_sensor_his_kinase"/>
</dbReference>
<evidence type="ECO:0000256" key="8">
    <source>
        <dbReference type="ARBA" id="ARBA00022777"/>
    </source>
</evidence>
<dbReference type="InterPro" id="IPR004358">
    <property type="entry name" value="Sig_transdc_His_kin-like_C"/>
</dbReference>
<dbReference type="Pfam" id="PF00672">
    <property type="entry name" value="HAMP"/>
    <property type="match status" value="1"/>
</dbReference>
<comment type="caution">
    <text evidence="13">The sequence shown here is derived from an EMBL/GenBank/DDBJ whole genome shotgun (WGS) entry which is preliminary data.</text>
</comment>
<dbReference type="GO" id="GO:0000155">
    <property type="term" value="F:phosphorelay sensor kinase activity"/>
    <property type="evidence" value="ECO:0007669"/>
    <property type="project" value="InterPro"/>
</dbReference>
<dbReference type="InterPro" id="IPR003594">
    <property type="entry name" value="HATPase_dom"/>
</dbReference>
<dbReference type="CDD" id="cd00082">
    <property type="entry name" value="HisKA"/>
    <property type="match status" value="1"/>
</dbReference>
<keyword evidence="5" id="KW-0597">Phosphoprotein</keyword>
<feature type="transmembrane region" description="Helical" evidence="10">
    <location>
        <begin position="134"/>
        <end position="156"/>
    </location>
</feature>
<keyword evidence="7" id="KW-0547">Nucleotide-binding</keyword>
<proteinExistence type="predicted"/>
<evidence type="ECO:0000256" key="7">
    <source>
        <dbReference type="ARBA" id="ARBA00022741"/>
    </source>
</evidence>
<dbReference type="SUPFAM" id="SSF47384">
    <property type="entry name" value="Homodimeric domain of signal transducing histidine kinase"/>
    <property type="match status" value="1"/>
</dbReference>
<reference evidence="13 14" key="1">
    <citation type="submission" date="2014-05" db="EMBL/GenBank/DDBJ databases">
        <title>Whole genome shotgun sequence of Rhizobium rhizogenes NBRC 13257.</title>
        <authorList>
            <person name="Katano-Makiyama Y."/>
            <person name="Hosoyama A."/>
            <person name="Hashimoto M."/>
            <person name="Hosoyama Y."/>
            <person name="Noguchi M."/>
            <person name="Tsuchikane K."/>
            <person name="Kimura A."/>
            <person name="Ohji S."/>
            <person name="Ichikawa N."/>
            <person name="Yamazoe A."/>
            <person name="Fujita N."/>
        </authorList>
    </citation>
    <scope>NUCLEOTIDE SEQUENCE [LARGE SCALE GENOMIC DNA]</scope>
    <source>
        <strain evidence="13 14">NBRC 13257</strain>
    </source>
</reference>
<comment type="catalytic activity">
    <reaction evidence="1">
        <text>ATP + protein L-histidine = ADP + protein N-phospho-L-histidine.</text>
        <dbReference type="EC" id="2.7.13.3"/>
    </reaction>
</comment>
<evidence type="ECO:0000256" key="9">
    <source>
        <dbReference type="ARBA" id="ARBA00022840"/>
    </source>
</evidence>
<evidence type="ECO:0000313" key="14">
    <source>
        <dbReference type="Proteomes" id="UP000026941"/>
    </source>
</evidence>
<evidence type="ECO:0000256" key="2">
    <source>
        <dbReference type="ARBA" id="ARBA00004651"/>
    </source>
</evidence>
<keyword evidence="10" id="KW-0472">Membrane</keyword>
<organism evidence="13 14">
    <name type="scientific">Rhizobium rhizogenes NBRC 13257</name>
    <dbReference type="NCBI Taxonomy" id="1220581"/>
    <lineage>
        <taxon>Bacteria</taxon>
        <taxon>Pseudomonadati</taxon>
        <taxon>Pseudomonadota</taxon>
        <taxon>Alphaproteobacteria</taxon>
        <taxon>Hyphomicrobiales</taxon>
        <taxon>Rhizobiaceae</taxon>
        <taxon>Rhizobium/Agrobacterium group</taxon>
        <taxon>Rhizobium</taxon>
    </lineage>
</organism>
<evidence type="ECO:0000256" key="1">
    <source>
        <dbReference type="ARBA" id="ARBA00000085"/>
    </source>
</evidence>
<dbReference type="EC" id="2.7.13.3" evidence="3"/>
<gene>
    <name evidence="13" type="ORF">RRH01S_05_03040</name>
</gene>
<dbReference type="Pfam" id="PF00512">
    <property type="entry name" value="HisKA"/>
    <property type="match status" value="1"/>
</dbReference>
<dbReference type="RefSeq" id="WP_012650435.1">
    <property type="nucleotide sequence ID" value="NZ_BAYX01000005.1"/>
</dbReference>
<dbReference type="PANTHER" id="PTHR44936">
    <property type="entry name" value="SENSOR PROTEIN CREC"/>
    <property type="match status" value="1"/>
</dbReference>
<feature type="domain" description="Histidine kinase" evidence="11">
    <location>
        <begin position="217"/>
        <end position="416"/>
    </location>
</feature>
<dbReference type="AlphaFoldDB" id="A0AA87Q507"/>
<evidence type="ECO:0000259" key="11">
    <source>
        <dbReference type="PROSITE" id="PS50109"/>
    </source>
</evidence>
<keyword evidence="9" id="KW-0067">ATP-binding</keyword>
<keyword evidence="8 13" id="KW-0418">Kinase</keyword>
<dbReference type="PANTHER" id="PTHR44936:SF10">
    <property type="entry name" value="SENSOR PROTEIN RSTB"/>
    <property type="match status" value="1"/>
</dbReference>
<dbReference type="GO" id="GO:0005886">
    <property type="term" value="C:plasma membrane"/>
    <property type="evidence" value="ECO:0007669"/>
    <property type="project" value="UniProtKB-SubCell"/>
</dbReference>
<dbReference type="PRINTS" id="PR00344">
    <property type="entry name" value="BCTRLSENSOR"/>
</dbReference>
<keyword evidence="10" id="KW-0812">Transmembrane</keyword>
<dbReference type="InterPro" id="IPR005467">
    <property type="entry name" value="His_kinase_dom"/>
</dbReference>
<accession>A0AA87Q507</accession>
<dbReference type="InterPro" id="IPR036890">
    <property type="entry name" value="HATPase_C_sf"/>
</dbReference>
<dbReference type="SMART" id="SM00304">
    <property type="entry name" value="HAMP"/>
    <property type="match status" value="1"/>
</dbReference>
<name>A0AA87Q507_RHIRH</name>
<sequence length="425" mass="45982">MKSLGARLALLLLTAIVLVVITSSFVASLVMRGPRPDMTMEPVAHQLSILATFAENDRSAAVSSGLVIAALPADGPRDEHLSRVLMEALSRIATARYATITRQMRGETTASIKLSDGNWMMMPMPEFGPPPDGWTILVGWLGLIITGSVLVSIFAASKIMKPLRLLERAVAEMGPDGTLPHVPETGPGEIRVTAQALNGLSARVKAATESRMRLVAAAGHDLRTPMTRMRLRAEFIKDDEDRRKWLSDLEELDTIADSAIGLVREEISSDGLQCVRLDTIVGDIVEELAAIGMNIESGELQPASISAGVLALTRALRNLLINAATHGESAVVTVAHFGDRAIVRILDTGPGIPEERLNQVFEPFFRIDIARQRSFPGAGLGMAIAKEIISRFEGDIVVRNRHPRGLEQLITFKTPNQTTSGRLVS</sequence>
<evidence type="ECO:0000256" key="4">
    <source>
        <dbReference type="ARBA" id="ARBA00022475"/>
    </source>
</evidence>
<dbReference type="InterPro" id="IPR036097">
    <property type="entry name" value="HisK_dim/P_sf"/>
</dbReference>
<evidence type="ECO:0000256" key="5">
    <source>
        <dbReference type="ARBA" id="ARBA00022553"/>
    </source>
</evidence>
<protein>
    <recommendedName>
        <fullName evidence="3">histidine kinase</fullName>
        <ecNumber evidence="3">2.7.13.3</ecNumber>
    </recommendedName>
</protein>
<evidence type="ECO:0000259" key="12">
    <source>
        <dbReference type="PROSITE" id="PS50885"/>
    </source>
</evidence>
<dbReference type="InterPro" id="IPR003660">
    <property type="entry name" value="HAMP_dom"/>
</dbReference>
<dbReference type="SUPFAM" id="SSF55874">
    <property type="entry name" value="ATPase domain of HSP90 chaperone/DNA topoisomerase II/histidine kinase"/>
    <property type="match status" value="1"/>
</dbReference>
<evidence type="ECO:0000256" key="6">
    <source>
        <dbReference type="ARBA" id="ARBA00022679"/>
    </source>
</evidence>
<feature type="domain" description="HAMP" evidence="12">
    <location>
        <begin position="157"/>
        <end position="209"/>
    </location>
</feature>
<dbReference type="SMART" id="SM00387">
    <property type="entry name" value="HATPase_c"/>
    <property type="match status" value="1"/>
</dbReference>